<name>A0AA97I003_9SPHN</name>
<gene>
    <name evidence="7" type="ORF">RB602_00810</name>
</gene>
<dbReference type="InterPro" id="IPR010985">
    <property type="entry name" value="Ribbon_hlx_hlx"/>
</dbReference>
<dbReference type="PANTHER" id="PTHR35401">
    <property type="entry name" value="COPG FAMILY HELIX-TURN-HELIX PROTEIN-RELATED-RELATED"/>
    <property type="match status" value="1"/>
</dbReference>
<dbReference type="AlphaFoldDB" id="A0AA97I003"/>
<reference evidence="7 8" key="1">
    <citation type="submission" date="2023-10" db="EMBL/GenBank/DDBJ databases">
        <title>Complete genome sequence of a Sphingomonadaceae bacterium.</title>
        <authorList>
            <person name="Yan C."/>
        </authorList>
    </citation>
    <scope>NUCLEOTIDE SEQUENCE [LARGE SCALE GENOMIC DNA]</scope>
    <source>
        <strain evidence="7 8">SCSIO 66989</strain>
    </source>
</reference>
<dbReference type="KEGG" id="acoa:RB602_00810"/>
<evidence type="ECO:0000256" key="6">
    <source>
        <dbReference type="ARBA" id="ARBA00049988"/>
    </source>
</evidence>
<keyword evidence="1" id="KW-0678">Repressor</keyword>
<evidence type="ECO:0000313" key="7">
    <source>
        <dbReference type="EMBL" id="WOE75289.1"/>
    </source>
</evidence>
<keyword evidence="4" id="KW-0238">DNA-binding</keyword>
<keyword evidence="3" id="KW-0805">Transcription regulation</keyword>
<sequence>MQQAEPSSTSKSTINLRIETQTRDMIDTAAAMLGKTRTEFMVESARLKAIDVTLDQQLFALDSDGHAAFTEALDNPAPPGTKLRALLKRKPAWEQS</sequence>
<dbReference type="Gene3D" id="1.20.5.780">
    <property type="entry name" value="Single helix bin"/>
    <property type="match status" value="1"/>
</dbReference>
<evidence type="ECO:0000256" key="5">
    <source>
        <dbReference type="ARBA" id="ARBA00023163"/>
    </source>
</evidence>
<dbReference type="PANTHER" id="PTHR35401:SF1">
    <property type="entry name" value="CYTOPLASMIC PROTEIN"/>
    <property type="match status" value="1"/>
</dbReference>
<evidence type="ECO:0000256" key="4">
    <source>
        <dbReference type="ARBA" id="ARBA00023125"/>
    </source>
</evidence>
<protein>
    <submittedName>
        <fullName evidence="7">DUF1778 domain-containing protein</fullName>
    </submittedName>
</protein>
<keyword evidence="2" id="KW-1277">Toxin-antitoxin system</keyword>
<dbReference type="Proteomes" id="UP001302429">
    <property type="component" value="Chromosome"/>
</dbReference>
<dbReference type="GO" id="GO:0006355">
    <property type="term" value="P:regulation of DNA-templated transcription"/>
    <property type="evidence" value="ECO:0007669"/>
    <property type="project" value="InterPro"/>
</dbReference>
<keyword evidence="8" id="KW-1185">Reference proteome</keyword>
<dbReference type="Pfam" id="PF08681">
    <property type="entry name" value="TacA1"/>
    <property type="match status" value="1"/>
</dbReference>
<evidence type="ECO:0000256" key="1">
    <source>
        <dbReference type="ARBA" id="ARBA00022491"/>
    </source>
</evidence>
<evidence type="ECO:0000256" key="2">
    <source>
        <dbReference type="ARBA" id="ARBA00022649"/>
    </source>
</evidence>
<dbReference type="EMBL" id="CP136594">
    <property type="protein sequence ID" value="WOE75289.1"/>
    <property type="molecule type" value="Genomic_DNA"/>
</dbReference>
<organism evidence="7 8">
    <name type="scientific">Alterisphingorhabdus coralli</name>
    <dbReference type="NCBI Taxonomy" id="3071408"/>
    <lineage>
        <taxon>Bacteria</taxon>
        <taxon>Pseudomonadati</taxon>
        <taxon>Pseudomonadota</taxon>
        <taxon>Alphaproteobacteria</taxon>
        <taxon>Sphingomonadales</taxon>
        <taxon>Sphingomonadaceae</taxon>
        <taxon>Alterisphingorhabdus (ex Yan et al. 2024)</taxon>
    </lineage>
</organism>
<dbReference type="GO" id="GO:0003677">
    <property type="term" value="F:DNA binding"/>
    <property type="evidence" value="ECO:0007669"/>
    <property type="project" value="UniProtKB-KW"/>
</dbReference>
<accession>A0AA97I003</accession>
<comment type="similarity">
    <text evidence="6">Belongs to the TacA antitoxin family.</text>
</comment>
<evidence type="ECO:0000313" key="8">
    <source>
        <dbReference type="Proteomes" id="UP001302429"/>
    </source>
</evidence>
<dbReference type="InterPro" id="IPR014795">
    <property type="entry name" value="TacA_1-like"/>
</dbReference>
<evidence type="ECO:0000256" key="3">
    <source>
        <dbReference type="ARBA" id="ARBA00023015"/>
    </source>
</evidence>
<dbReference type="RefSeq" id="WP_317082067.1">
    <property type="nucleotide sequence ID" value="NZ_CP136594.1"/>
</dbReference>
<dbReference type="SUPFAM" id="SSF47598">
    <property type="entry name" value="Ribbon-helix-helix"/>
    <property type="match status" value="1"/>
</dbReference>
<proteinExistence type="inferred from homology"/>
<keyword evidence="5" id="KW-0804">Transcription</keyword>